<dbReference type="InterPro" id="IPR058982">
    <property type="entry name" value="Beta-barrel_AprE"/>
</dbReference>
<dbReference type="RefSeq" id="WP_089082715.1">
    <property type="nucleotide sequence ID" value="NZ_AP018823.1"/>
</dbReference>
<keyword evidence="4 9" id="KW-1003">Cell membrane</keyword>
<evidence type="ECO:0000256" key="4">
    <source>
        <dbReference type="ARBA" id="ARBA00022475"/>
    </source>
</evidence>
<evidence type="ECO:0000256" key="8">
    <source>
        <dbReference type="ARBA" id="ARBA00023136"/>
    </source>
</evidence>
<evidence type="ECO:0000256" key="3">
    <source>
        <dbReference type="ARBA" id="ARBA00022448"/>
    </source>
</evidence>
<keyword evidence="3 9" id="KW-0813">Transport</keyword>
<dbReference type="STRING" id="332411.VI06_12670"/>
<dbReference type="NCBIfam" id="TIGR01843">
    <property type="entry name" value="type_I_hlyD"/>
    <property type="match status" value="1"/>
</dbReference>
<dbReference type="PANTHER" id="PTHR30386:SF17">
    <property type="entry name" value="ALKALINE PROTEASE SECRETION PROTEIN APRE"/>
    <property type="match status" value="1"/>
</dbReference>
<gene>
    <name evidence="13" type="ORF">DLM_0742</name>
</gene>
<comment type="similarity">
    <text evidence="2 9">Belongs to the membrane fusion protein (MFP) (TC 8.A.1) family.</text>
</comment>
<evidence type="ECO:0000256" key="1">
    <source>
        <dbReference type="ARBA" id="ARBA00004377"/>
    </source>
</evidence>
<accession>A0A3G9GAE9</accession>
<dbReference type="InterPro" id="IPR050739">
    <property type="entry name" value="MFP"/>
</dbReference>
<dbReference type="GO" id="GO:0005886">
    <property type="term" value="C:plasma membrane"/>
    <property type="evidence" value="ECO:0007669"/>
    <property type="project" value="UniProtKB-SubCell"/>
</dbReference>
<evidence type="ECO:0000313" key="14">
    <source>
        <dbReference type="Proteomes" id="UP000198290"/>
    </source>
</evidence>
<feature type="transmembrane region" description="Helical" evidence="9">
    <location>
        <begin position="43"/>
        <end position="60"/>
    </location>
</feature>
<dbReference type="Gene3D" id="2.40.50.100">
    <property type="match status" value="1"/>
</dbReference>
<evidence type="ECO:0000256" key="2">
    <source>
        <dbReference type="ARBA" id="ARBA00009477"/>
    </source>
</evidence>
<sequence>MNLFRKLTALRREAAAPATPSAIEPFGRVDTDDKRIGRWGVKVLLFGFGGFVLWAALAPLDEGVTANGSVIVASNRQTVQHLTGGSVEKLLVNEGDMVRQGQALLTLNDTEARAQFGSTLAQFITARAIEDRLLAEREGSNSLQFSAELDALGQEQPGNAVRVQQAKQLQTQLFHTRREGLHSELQAQDENIKGLQEQLRGLQGMKAARAEQSKWQDKELDGIRELAAGGYVPKNRLYQLERGAAEIRGQLADTIASIGRVQDAIAETRLRQLARKQDYQKEVESLLTDIQKETASLRDRLSAQRYVLANSIIRAPLAGRVLGLKMHTVGGVVQAGQALLEVVPENQPLLIEAMVDPAMSAKVHPGLAVDVSFPALNQQTTPVIPGVVATFSADRLLDAKTGMPYYLAQVKVTPAGMQLLGDQQVKPGMPASIVIKSGERTMLRYLLKPVLDRMNLAFKES</sequence>
<proteinExistence type="inferred from homology"/>
<organism evidence="13 14">
    <name type="scientific">Aquitalea magnusonii</name>
    <dbReference type="NCBI Taxonomy" id="332411"/>
    <lineage>
        <taxon>Bacteria</taxon>
        <taxon>Pseudomonadati</taxon>
        <taxon>Pseudomonadota</taxon>
        <taxon>Betaproteobacteria</taxon>
        <taxon>Neisseriales</taxon>
        <taxon>Chromobacteriaceae</taxon>
        <taxon>Aquitalea</taxon>
    </lineage>
</organism>
<comment type="subcellular location">
    <subcellularLocation>
        <location evidence="1 9">Cell inner membrane</location>
        <topology evidence="1 9">Single-pass membrane protein</topology>
    </subcellularLocation>
</comment>
<reference evidence="14" key="3">
    <citation type="journal article" date="2017" name="Plant Physiol. Biochem.">
        <title>Differential oxidative and antioxidative response of duckweed Lemna minor toward plant growth promoting/inhibiting bacteria.</title>
        <authorList>
            <person name="Ishizawa H."/>
            <person name="Kuroda M."/>
            <person name="Morikawa M."/>
            <person name="Ike M."/>
        </authorList>
    </citation>
    <scope>NUCLEOTIDE SEQUENCE [LARGE SCALE GENOMIC DNA]</scope>
    <source>
        <strain evidence="14">H3</strain>
    </source>
</reference>
<keyword evidence="14" id="KW-1185">Reference proteome</keyword>
<dbReference type="Proteomes" id="UP000198290">
    <property type="component" value="Chromosome"/>
</dbReference>
<evidence type="ECO:0000313" key="13">
    <source>
        <dbReference type="EMBL" id="BBF84394.1"/>
    </source>
</evidence>
<dbReference type="Pfam" id="PF26002">
    <property type="entry name" value="Beta-barrel_AprE"/>
    <property type="match status" value="1"/>
</dbReference>
<dbReference type="PRINTS" id="PR01490">
    <property type="entry name" value="RTXTOXIND"/>
</dbReference>
<feature type="domain" description="AprE-like beta-barrel" evidence="12">
    <location>
        <begin position="349"/>
        <end position="438"/>
    </location>
</feature>
<keyword evidence="8 9" id="KW-0472">Membrane</keyword>
<protein>
    <recommendedName>
        <fullName evidence="9">Membrane fusion protein (MFP) family protein</fullName>
    </recommendedName>
</protein>
<dbReference type="KEGG" id="amah:DLM_0742"/>
<evidence type="ECO:0000256" key="5">
    <source>
        <dbReference type="ARBA" id="ARBA00022519"/>
    </source>
</evidence>
<dbReference type="SUPFAM" id="SSF111369">
    <property type="entry name" value="HlyD-like secretion proteins"/>
    <property type="match status" value="1"/>
</dbReference>
<dbReference type="OrthoDB" id="9775513at2"/>
<feature type="domain" description="AprE-like long alpha-helical hairpin" evidence="11">
    <location>
        <begin position="112"/>
        <end position="305"/>
    </location>
</feature>
<keyword evidence="7 9" id="KW-1133">Transmembrane helix</keyword>
<keyword evidence="10" id="KW-0175">Coiled coil</keyword>
<evidence type="ECO:0000256" key="6">
    <source>
        <dbReference type="ARBA" id="ARBA00022692"/>
    </source>
</evidence>
<evidence type="ECO:0000256" key="10">
    <source>
        <dbReference type="SAM" id="Coils"/>
    </source>
</evidence>
<keyword evidence="6 9" id="KW-0812">Transmembrane</keyword>
<reference evidence="14" key="1">
    <citation type="journal article" date="2017" name="Biotechnol. Biofuels">
        <title>Evaluation of environmental bacterial communities as a factor affecting the growth of duckweed Lemna minor.</title>
        <authorList>
            <person name="Ishizawa H."/>
            <person name="Kuroda M."/>
            <person name="Morikawa M."/>
            <person name="Ike M."/>
        </authorList>
    </citation>
    <scope>NUCLEOTIDE SEQUENCE [LARGE SCALE GENOMIC DNA]</scope>
    <source>
        <strain evidence="14">H3</strain>
    </source>
</reference>
<keyword evidence="5 9" id="KW-0997">Cell inner membrane</keyword>
<dbReference type="PANTHER" id="PTHR30386">
    <property type="entry name" value="MEMBRANE FUSION SUBUNIT OF EMRAB-TOLC MULTIDRUG EFFLUX PUMP"/>
    <property type="match status" value="1"/>
</dbReference>
<evidence type="ECO:0000259" key="11">
    <source>
        <dbReference type="Pfam" id="PF25994"/>
    </source>
</evidence>
<dbReference type="AlphaFoldDB" id="A0A3G9GAE9"/>
<name>A0A3G9GAE9_9NEIS</name>
<evidence type="ECO:0000256" key="9">
    <source>
        <dbReference type="RuleBase" id="RU365093"/>
    </source>
</evidence>
<dbReference type="InterPro" id="IPR058781">
    <property type="entry name" value="HH_AprE-like"/>
</dbReference>
<dbReference type="EMBL" id="AP018823">
    <property type="protein sequence ID" value="BBF84394.1"/>
    <property type="molecule type" value="Genomic_DNA"/>
</dbReference>
<dbReference type="Pfam" id="PF25994">
    <property type="entry name" value="HH_AprE"/>
    <property type="match status" value="1"/>
</dbReference>
<dbReference type="InterPro" id="IPR010129">
    <property type="entry name" value="T1SS_HlyD"/>
</dbReference>
<dbReference type="Gene3D" id="2.40.30.170">
    <property type="match status" value="1"/>
</dbReference>
<dbReference type="GO" id="GO:0015031">
    <property type="term" value="P:protein transport"/>
    <property type="evidence" value="ECO:0007669"/>
    <property type="project" value="InterPro"/>
</dbReference>
<evidence type="ECO:0000259" key="12">
    <source>
        <dbReference type="Pfam" id="PF26002"/>
    </source>
</evidence>
<reference evidence="13 14" key="2">
    <citation type="journal article" date="2017" name="Genome Announc.">
        <title>Draft genome sequence of Aquitalea magnusonii strain H3, a plant growth-promoting bacterium of duckweed Lemna minor.</title>
        <authorList>
            <person name="Ishizawa H."/>
            <person name="Kuroda M."/>
            <person name="Ike M."/>
        </authorList>
    </citation>
    <scope>NUCLEOTIDE SEQUENCE [LARGE SCALE GENOMIC DNA]</scope>
    <source>
        <strain evidence="13 14">H3</strain>
    </source>
</reference>
<evidence type="ECO:0000256" key="7">
    <source>
        <dbReference type="ARBA" id="ARBA00022989"/>
    </source>
</evidence>
<feature type="coiled-coil region" evidence="10">
    <location>
        <begin position="178"/>
        <end position="205"/>
    </location>
</feature>